<protein>
    <submittedName>
        <fullName evidence="1">Uncharacterized protein</fullName>
    </submittedName>
</protein>
<sequence>MATVTPGHLVCVLERFQAIKIIINVTFNKMDIESGIKSHTCGICHRPRSDEFHRRHPAGQGYPRTHSICRRCRQEQRGVTNKFHERPVCQTTRKSKPVRRSVIVAVKTICRALMSGNGLDIHVHHHHWHHSNGDDGVTKEQKRLRPGSIENIGERRMQVAELADGPAPLPCELPAYQELTYGPSQSEQKPAFRFHVTEYI</sequence>
<gene>
    <name evidence="1" type="ORF">FOVG_19665</name>
</gene>
<evidence type="ECO:0000313" key="1">
    <source>
        <dbReference type="EMBL" id="EXA28740.1"/>
    </source>
</evidence>
<dbReference type="EMBL" id="KI981293">
    <property type="protein sequence ID" value="EXA28740.1"/>
    <property type="molecule type" value="Genomic_DNA"/>
</dbReference>
<name>W9NLI2_FUSOX</name>
<organism evidence="1">
    <name type="scientific">Fusarium oxysporum f. sp. pisi HDV247</name>
    <dbReference type="NCBI Taxonomy" id="1080344"/>
    <lineage>
        <taxon>Eukaryota</taxon>
        <taxon>Fungi</taxon>
        <taxon>Dikarya</taxon>
        <taxon>Ascomycota</taxon>
        <taxon>Pezizomycotina</taxon>
        <taxon>Sordariomycetes</taxon>
        <taxon>Hypocreomycetidae</taxon>
        <taxon>Hypocreales</taxon>
        <taxon>Nectriaceae</taxon>
        <taxon>Fusarium</taxon>
        <taxon>Fusarium oxysporum species complex</taxon>
    </lineage>
</organism>
<dbReference type="OrthoDB" id="4779199at2759"/>
<reference evidence="1" key="2">
    <citation type="submission" date="2014-02" db="EMBL/GenBank/DDBJ databases">
        <title>Annotation of the Genome Sequence of Fusarium oxysporum HDV247.</title>
        <authorList>
            <consortium name="The Broad Institute Genomics Platform"/>
            <person name="Ma L.-J."/>
            <person name="Corby-Kistler H."/>
            <person name="Broz K."/>
            <person name="Gale L.R."/>
            <person name="Jonkers W."/>
            <person name="O'Donnell K."/>
            <person name="Ploetz R."/>
            <person name="Steinberg C."/>
            <person name="Schwartz D.C."/>
            <person name="VanEtten H."/>
            <person name="Zhou S."/>
            <person name="Young S.K."/>
            <person name="Zeng Q."/>
            <person name="Gargeya S."/>
            <person name="Fitzgerald M."/>
            <person name="Abouelleil A."/>
            <person name="Alvarado L."/>
            <person name="Chapman S.B."/>
            <person name="Gainer-Dewar J."/>
            <person name="Goldberg J."/>
            <person name="Griggs A."/>
            <person name="Gujja S."/>
            <person name="Hansen M."/>
            <person name="Howarth C."/>
            <person name="Imamovic A."/>
            <person name="Ireland A."/>
            <person name="Larimer J."/>
            <person name="McCowan C."/>
            <person name="Murphy C."/>
            <person name="Pearson M."/>
            <person name="Poon T.W."/>
            <person name="Priest M."/>
            <person name="Roberts A."/>
            <person name="Saif S."/>
            <person name="Shea T."/>
            <person name="Sykes S."/>
            <person name="Wortman J."/>
            <person name="Nusbaum C."/>
            <person name="Birren B."/>
        </authorList>
    </citation>
    <scope>NUCLEOTIDE SEQUENCE</scope>
    <source>
        <strain evidence="1">HDV247</strain>
    </source>
</reference>
<reference evidence="1" key="1">
    <citation type="submission" date="2011-10" db="EMBL/GenBank/DDBJ databases">
        <title>The Genome Sequence of Fusarium oxysporum HDV247.</title>
        <authorList>
            <consortium name="The Broad Institute Genome Sequencing Platform"/>
            <person name="Ma L.-J."/>
            <person name="Gale L.R."/>
            <person name="Schwartz D.C."/>
            <person name="Zhou S."/>
            <person name="Corby-Kistler H."/>
            <person name="Young S.K."/>
            <person name="Zeng Q."/>
            <person name="Gargeya S."/>
            <person name="Fitzgerald M."/>
            <person name="Haas B."/>
            <person name="Abouelleil A."/>
            <person name="Alvarado L."/>
            <person name="Arachchi H.M."/>
            <person name="Berlin A."/>
            <person name="Brown A."/>
            <person name="Chapman S.B."/>
            <person name="Chen Z."/>
            <person name="Dunbar C."/>
            <person name="Freedman E."/>
            <person name="Gearin G."/>
            <person name="Goldberg J."/>
            <person name="Griggs A."/>
            <person name="Gujja S."/>
            <person name="Heiman D."/>
            <person name="Howarth C."/>
            <person name="Larson L."/>
            <person name="Lui A."/>
            <person name="MacDonald P.J.P."/>
            <person name="Montmayeur A."/>
            <person name="Murphy C."/>
            <person name="Neiman D."/>
            <person name="Pearson M."/>
            <person name="Priest M."/>
            <person name="Roberts A."/>
            <person name="Saif S."/>
            <person name="Shea T."/>
            <person name="Shenoy N."/>
            <person name="Sisk P."/>
            <person name="Stolte C."/>
            <person name="Sykes S."/>
            <person name="Wortman J."/>
            <person name="Nusbaum C."/>
            <person name="Birren B."/>
        </authorList>
    </citation>
    <scope>NUCLEOTIDE SEQUENCE [LARGE SCALE GENOMIC DNA]</scope>
    <source>
        <strain evidence="1">HDV247</strain>
    </source>
</reference>
<dbReference type="HOGENOM" id="CLU_1562924_0_0_1"/>
<dbReference type="Proteomes" id="UP000030751">
    <property type="component" value="Unassembled WGS sequence"/>
</dbReference>
<dbReference type="AlphaFoldDB" id="W9NLI2"/>
<proteinExistence type="predicted"/>
<accession>W9NLI2</accession>